<evidence type="ECO:0000313" key="1">
    <source>
        <dbReference type="EMBL" id="KAI4376154.1"/>
    </source>
</evidence>
<keyword evidence="2" id="KW-1185">Reference proteome</keyword>
<sequence length="237" mass="26717">MVSDIYTIFDHPDYLVSFIPSFNQPPYDEEDDDFLRLITAASSSMESLLPLPQLLSLQDLPPPPPQFQEPVVFPSYSVGEGSMQRSNSTHRMGSGMGSPGNSRLFGGEGGQGIIRRVYSTGDLLAKSKSYTVGEGVVVVRAAERYSAQERKERIEKYRAKRNLRNFNKTIKYACRKTLADSRPRIRGRFARNDDVPYAAATPPPRPAPRLCHCRHVDSSTPLWEEDEVTEEVYMNQL</sequence>
<dbReference type="EMBL" id="CM042883">
    <property type="protein sequence ID" value="KAI4376154.1"/>
    <property type="molecule type" value="Genomic_DNA"/>
</dbReference>
<comment type="caution">
    <text evidence="1">The sequence shown here is derived from an EMBL/GenBank/DDBJ whole genome shotgun (WGS) entry which is preliminary data.</text>
</comment>
<dbReference type="Proteomes" id="UP001057402">
    <property type="component" value="Chromosome 4"/>
</dbReference>
<name>A0ACB9RBB8_9MYRT</name>
<proteinExistence type="predicted"/>
<accession>A0ACB9RBB8</accession>
<organism evidence="1 2">
    <name type="scientific">Melastoma candidum</name>
    <dbReference type="NCBI Taxonomy" id="119954"/>
    <lineage>
        <taxon>Eukaryota</taxon>
        <taxon>Viridiplantae</taxon>
        <taxon>Streptophyta</taxon>
        <taxon>Embryophyta</taxon>
        <taxon>Tracheophyta</taxon>
        <taxon>Spermatophyta</taxon>
        <taxon>Magnoliopsida</taxon>
        <taxon>eudicotyledons</taxon>
        <taxon>Gunneridae</taxon>
        <taxon>Pentapetalae</taxon>
        <taxon>rosids</taxon>
        <taxon>malvids</taxon>
        <taxon>Myrtales</taxon>
        <taxon>Melastomataceae</taxon>
        <taxon>Melastomatoideae</taxon>
        <taxon>Melastomateae</taxon>
        <taxon>Melastoma</taxon>
    </lineage>
</organism>
<reference evidence="2" key="1">
    <citation type="journal article" date="2023" name="Front. Plant Sci.">
        <title>Chromosomal-level genome assembly of Melastoma candidum provides insights into trichome evolution.</title>
        <authorList>
            <person name="Zhong Y."/>
            <person name="Wu W."/>
            <person name="Sun C."/>
            <person name="Zou P."/>
            <person name="Liu Y."/>
            <person name="Dai S."/>
            <person name="Zhou R."/>
        </authorList>
    </citation>
    <scope>NUCLEOTIDE SEQUENCE [LARGE SCALE GENOMIC DNA]</scope>
</reference>
<gene>
    <name evidence="1" type="ORF">MLD38_013944</name>
</gene>
<evidence type="ECO:0000313" key="2">
    <source>
        <dbReference type="Proteomes" id="UP001057402"/>
    </source>
</evidence>
<protein>
    <submittedName>
        <fullName evidence="1">Uncharacterized protein</fullName>
    </submittedName>
</protein>